<organism evidence="2 3">
    <name type="scientific">Pleurodeles waltl</name>
    <name type="common">Iberian ribbed newt</name>
    <dbReference type="NCBI Taxonomy" id="8319"/>
    <lineage>
        <taxon>Eukaryota</taxon>
        <taxon>Metazoa</taxon>
        <taxon>Chordata</taxon>
        <taxon>Craniata</taxon>
        <taxon>Vertebrata</taxon>
        <taxon>Euteleostomi</taxon>
        <taxon>Amphibia</taxon>
        <taxon>Batrachia</taxon>
        <taxon>Caudata</taxon>
        <taxon>Salamandroidea</taxon>
        <taxon>Salamandridae</taxon>
        <taxon>Pleurodelinae</taxon>
        <taxon>Pleurodeles</taxon>
    </lineage>
</organism>
<dbReference type="EMBL" id="JANPWB010000006">
    <property type="protein sequence ID" value="KAJ1178453.1"/>
    <property type="molecule type" value="Genomic_DNA"/>
</dbReference>
<feature type="region of interest" description="Disordered" evidence="1">
    <location>
        <begin position="1"/>
        <end position="21"/>
    </location>
</feature>
<keyword evidence="3" id="KW-1185">Reference proteome</keyword>
<sequence length="83" mass="9159">MTGGRAGGRLKAHFIPPCTPLTQEDWAEPARVGGGYRSGFRSPGAYIWAHEMWSRWWGSHPSDPSHAATEGPQEWPADGRLTE</sequence>
<gene>
    <name evidence="2" type="ORF">NDU88_003699</name>
</gene>
<evidence type="ECO:0000313" key="2">
    <source>
        <dbReference type="EMBL" id="KAJ1178453.1"/>
    </source>
</evidence>
<protein>
    <submittedName>
        <fullName evidence="2">Uncharacterized protein</fullName>
    </submittedName>
</protein>
<name>A0AAV7TPV8_PLEWA</name>
<evidence type="ECO:0000313" key="3">
    <source>
        <dbReference type="Proteomes" id="UP001066276"/>
    </source>
</evidence>
<feature type="region of interest" description="Disordered" evidence="1">
    <location>
        <begin position="59"/>
        <end position="83"/>
    </location>
</feature>
<accession>A0AAV7TPV8</accession>
<dbReference type="AlphaFoldDB" id="A0AAV7TPV8"/>
<proteinExistence type="predicted"/>
<reference evidence="2" key="1">
    <citation type="journal article" date="2022" name="bioRxiv">
        <title>Sequencing and chromosome-scale assembly of the giantPleurodeles waltlgenome.</title>
        <authorList>
            <person name="Brown T."/>
            <person name="Elewa A."/>
            <person name="Iarovenko S."/>
            <person name="Subramanian E."/>
            <person name="Araus A.J."/>
            <person name="Petzold A."/>
            <person name="Susuki M."/>
            <person name="Suzuki K.-i.T."/>
            <person name="Hayashi T."/>
            <person name="Toyoda A."/>
            <person name="Oliveira C."/>
            <person name="Osipova E."/>
            <person name="Leigh N.D."/>
            <person name="Simon A."/>
            <person name="Yun M.H."/>
        </authorList>
    </citation>
    <scope>NUCLEOTIDE SEQUENCE</scope>
    <source>
        <strain evidence="2">20211129_DDA</strain>
        <tissue evidence="2">Liver</tissue>
    </source>
</reference>
<dbReference type="Proteomes" id="UP001066276">
    <property type="component" value="Chromosome 3_2"/>
</dbReference>
<comment type="caution">
    <text evidence="2">The sequence shown here is derived from an EMBL/GenBank/DDBJ whole genome shotgun (WGS) entry which is preliminary data.</text>
</comment>
<evidence type="ECO:0000256" key="1">
    <source>
        <dbReference type="SAM" id="MobiDB-lite"/>
    </source>
</evidence>